<dbReference type="InterPro" id="IPR000639">
    <property type="entry name" value="Epox_hydrolase-like"/>
</dbReference>
<evidence type="ECO:0000256" key="7">
    <source>
        <dbReference type="ARBA" id="ARBA00048045"/>
    </source>
</evidence>
<dbReference type="PRINTS" id="PR00412">
    <property type="entry name" value="EPOXHYDRLASE"/>
</dbReference>
<comment type="catalytic activity">
    <reaction evidence="7 8">
        <text>adenosine(34) in tRNA + H2O + H(+) = inosine(34) in tRNA + NH4(+)</text>
        <dbReference type="Rhea" id="RHEA:43168"/>
        <dbReference type="Rhea" id="RHEA-COMP:10373"/>
        <dbReference type="Rhea" id="RHEA-COMP:10374"/>
        <dbReference type="ChEBI" id="CHEBI:15377"/>
        <dbReference type="ChEBI" id="CHEBI:15378"/>
        <dbReference type="ChEBI" id="CHEBI:28938"/>
        <dbReference type="ChEBI" id="CHEBI:74411"/>
        <dbReference type="ChEBI" id="CHEBI:82852"/>
        <dbReference type="EC" id="3.5.4.33"/>
    </reaction>
</comment>
<evidence type="ECO:0000256" key="8">
    <source>
        <dbReference type="HAMAP-Rule" id="MF_00972"/>
    </source>
</evidence>
<protein>
    <recommendedName>
        <fullName evidence="8">tRNA-specific adenosine deaminase</fullName>
        <ecNumber evidence="8">3.5.4.33</ecNumber>
    </recommendedName>
</protein>
<gene>
    <name evidence="8 10" type="primary">tadA</name>
    <name evidence="10" type="ORF">F3K02_05440</name>
</gene>
<dbReference type="SUPFAM" id="SSF53927">
    <property type="entry name" value="Cytidine deaminase-like"/>
    <property type="match status" value="1"/>
</dbReference>
<dbReference type="GO" id="GO:0052717">
    <property type="term" value="F:tRNA-specific adenosine-34 deaminase activity"/>
    <property type="evidence" value="ECO:0007669"/>
    <property type="project" value="UniProtKB-UniRule"/>
</dbReference>
<keyword evidence="6 8" id="KW-0862">Zinc</keyword>
<dbReference type="PRINTS" id="PR00111">
    <property type="entry name" value="ABHYDROLASE"/>
</dbReference>
<dbReference type="NCBIfam" id="NF002043">
    <property type="entry name" value="PRK00870.1"/>
    <property type="match status" value="1"/>
</dbReference>
<keyword evidence="3 8" id="KW-0819">tRNA processing</keyword>
<dbReference type="EC" id="3.5.4.33" evidence="8"/>
<proteinExistence type="inferred from homology"/>
<comment type="similarity">
    <text evidence="1">Belongs to the cytidine and deoxycytidylate deaminase family. ADAT2 subfamily.</text>
</comment>
<dbReference type="GO" id="GO:0002100">
    <property type="term" value="P:tRNA wobble adenosine to inosine editing"/>
    <property type="evidence" value="ECO:0007669"/>
    <property type="project" value="UniProtKB-UniRule"/>
</dbReference>
<dbReference type="Proteomes" id="UP000545507">
    <property type="component" value="Unassembled WGS sequence"/>
</dbReference>
<feature type="binding site" evidence="8">
    <location>
        <position position="90"/>
    </location>
    <ligand>
        <name>Zn(2+)</name>
        <dbReference type="ChEBI" id="CHEBI:29105"/>
        <note>catalytic</note>
    </ligand>
</feature>
<feature type="binding site" evidence="8">
    <location>
        <position position="57"/>
    </location>
    <ligand>
        <name>Zn(2+)</name>
        <dbReference type="ChEBI" id="CHEBI:29105"/>
        <note>catalytic</note>
    </ligand>
</feature>
<dbReference type="InterPro" id="IPR016193">
    <property type="entry name" value="Cytidine_deaminase-like"/>
</dbReference>
<dbReference type="Gene3D" id="3.40.140.10">
    <property type="entry name" value="Cytidine Deaminase, domain 2"/>
    <property type="match status" value="1"/>
</dbReference>
<evidence type="ECO:0000256" key="1">
    <source>
        <dbReference type="ARBA" id="ARBA00010669"/>
    </source>
</evidence>
<dbReference type="InterPro" id="IPR029058">
    <property type="entry name" value="AB_hydrolase_fold"/>
</dbReference>
<keyword evidence="5 8" id="KW-0378">Hydrolase</keyword>
<evidence type="ECO:0000313" key="10">
    <source>
        <dbReference type="EMBL" id="NWF44698.1"/>
    </source>
</evidence>
<organism evidence="10 11">
    <name type="scientific">Hydrogenophaga aromaticivorans</name>
    <dbReference type="NCBI Taxonomy" id="2610898"/>
    <lineage>
        <taxon>Bacteria</taxon>
        <taxon>Pseudomonadati</taxon>
        <taxon>Pseudomonadota</taxon>
        <taxon>Betaproteobacteria</taxon>
        <taxon>Burkholderiales</taxon>
        <taxon>Comamonadaceae</taxon>
        <taxon>Hydrogenophaga</taxon>
    </lineage>
</organism>
<dbReference type="PROSITE" id="PS51747">
    <property type="entry name" value="CYT_DCMP_DEAMINASES_2"/>
    <property type="match status" value="1"/>
</dbReference>
<dbReference type="HAMAP" id="MF_00972">
    <property type="entry name" value="tRNA_aden_deaminase"/>
    <property type="match status" value="1"/>
</dbReference>
<feature type="domain" description="CMP/dCMP-type deaminase" evidence="9">
    <location>
        <begin position="6"/>
        <end position="117"/>
    </location>
</feature>
<dbReference type="PANTHER" id="PTHR11079:SF202">
    <property type="entry name" value="TRNA-SPECIFIC ADENOSINE DEAMINASE"/>
    <property type="match status" value="1"/>
</dbReference>
<dbReference type="CDD" id="cd01285">
    <property type="entry name" value="nucleoside_deaminase"/>
    <property type="match status" value="1"/>
</dbReference>
<comment type="subunit">
    <text evidence="2 8">Homodimer.</text>
</comment>
<reference evidence="10 11" key="1">
    <citation type="submission" date="2019-09" db="EMBL/GenBank/DDBJ databases">
        <title>Hydrogenophaga aromatica sp. nov., isolated from a para-xylene-degrading enrichment culture.</title>
        <authorList>
            <person name="Tancsics A."/>
            <person name="Banerjee S."/>
        </authorList>
    </citation>
    <scope>NUCLEOTIDE SEQUENCE [LARGE SCALE GENOMIC DNA]</scope>
    <source>
        <strain evidence="10 11">D2P1</strain>
    </source>
</reference>
<dbReference type="Gene3D" id="3.40.50.1820">
    <property type="entry name" value="alpha/beta hydrolase"/>
    <property type="match status" value="1"/>
</dbReference>
<feature type="binding site" evidence="8">
    <location>
        <position position="87"/>
    </location>
    <ligand>
        <name>Zn(2+)</name>
        <dbReference type="ChEBI" id="CHEBI:29105"/>
        <note>catalytic</note>
    </ligand>
</feature>
<dbReference type="FunFam" id="3.40.140.10:FF:000005">
    <property type="entry name" value="tRNA-specific adenosine deaminase"/>
    <property type="match status" value="1"/>
</dbReference>
<dbReference type="Pfam" id="PF00383">
    <property type="entry name" value="dCMP_cyt_deam_1"/>
    <property type="match status" value="1"/>
</dbReference>
<keyword evidence="4 8" id="KW-0479">Metal-binding</keyword>
<dbReference type="InterPro" id="IPR000073">
    <property type="entry name" value="AB_hydrolase_1"/>
</dbReference>
<comment type="cofactor">
    <cofactor evidence="8">
        <name>Zn(2+)</name>
        <dbReference type="ChEBI" id="CHEBI:29105"/>
    </cofactor>
    <text evidence="8">Binds 1 zinc ion per subunit.</text>
</comment>
<dbReference type="NCBIfam" id="NF008113">
    <property type="entry name" value="PRK10860.1"/>
    <property type="match status" value="1"/>
</dbReference>
<evidence type="ECO:0000256" key="4">
    <source>
        <dbReference type="ARBA" id="ARBA00022723"/>
    </source>
</evidence>
<accession>A0A7Y8KX63</accession>
<evidence type="ECO:0000256" key="2">
    <source>
        <dbReference type="ARBA" id="ARBA00011738"/>
    </source>
</evidence>
<dbReference type="GO" id="GO:0008270">
    <property type="term" value="F:zinc ion binding"/>
    <property type="evidence" value="ECO:0007669"/>
    <property type="project" value="UniProtKB-UniRule"/>
</dbReference>
<evidence type="ECO:0000256" key="3">
    <source>
        <dbReference type="ARBA" id="ARBA00022694"/>
    </source>
</evidence>
<name>A0A7Y8KX63_9BURK</name>
<dbReference type="AlphaFoldDB" id="A0A7Y8KX63"/>
<dbReference type="EMBL" id="VYGV01000006">
    <property type="protein sequence ID" value="NWF44698.1"/>
    <property type="molecule type" value="Genomic_DNA"/>
</dbReference>
<dbReference type="PANTHER" id="PTHR11079">
    <property type="entry name" value="CYTOSINE DEAMINASE FAMILY MEMBER"/>
    <property type="match status" value="1"/>
</dbReference>
<evidence type="ECO:0000313" key="11">
    <source>
        <dbReference type="Proteomes" id="UP000545507"/>
    </source>
</evidence>
<feature type="active site" description="Proton donor" evidence="8">
    <location>
        <position position="59"/>
    </location>
</feature>
<comment type="function">
    <text evidence="8">Catalyzes the deamination of adenosine to inosine at the wobble position 34 of tRNA(Arg2).</text>
</comment>
<evidence type="ECO:0000256" key="6">
    <source>
        <dbReference type="ARBA" id="ARBA00022833"/>
    </source>
</evidence>
<dbReference type="InterPro" id="IPR002125">
    <property type="entry name" value="CMP_dCMP_dom"/>
</dbReference>
<sequence length="462" mass="50866">MPDTAVPDHHFMREALAEAQRAAQAGEVPVGAVVVQGGRVIATGRNAPIDGLDPTAHAEIVALRAAARALGNYRLDDCTLYVTLEPCAMCSGAMLHARLPRVVFGAADPKTGAAGSVVNLFAEPQLNHQTTVQGGVLADECGALLSDFFRRRREDQRRAAHPLREDALRTPDTRFAGLPDYPWDSNYVSDLPSLNGLRLHYLDLGPSDAPITWLCLHGNPAWSYLYRKMIPVFAASGARVVAPDLIGFGKSDKPKKEGAHSFTWHRQVLLELVERLDLHHVVLVVQDWGGLLGLTLPMAAPERYRGLLVMNTTLATGDAPLSPGFLAWREMCAKNPEFDVARLFARGNPQMSAEECAAYNAPFPDRGHRAALRAFPAMVPEQPDDDGAEVSRQAREFWRHDWQGRTFMAIGQQDPVLGEPVMRALQRDIRNCPEPLLLPQAGHFVQEHGERIAHEACAFFKR</sequence>
<keyword evidence="11" id="KW-1185">Reference proteome</keyword>
<dbReference type="PROSITE" id="PS00903">
    <property type="entry name" value="CYT_DCMP_DEAMINASES_1"/>
    <property type="match status" value="1"/>
</dbReference>
<dbReference type="InterPro" id="IPR016192">
    <property type="entry name" value="APOBEC/CMP_deaminase_Zn-bd"/>
</dbReference>
<dbReference type="RefSeq" id="WP_177134113.1">
    <property type="nucleotide sequence ID" value="NZ_VYGV01000006.1"/>
</dbReference>
<comment type="caution">
    <text evidence="10">The sequence shown here is derived from an EMBL/GenBank/DDBJ whole genome shotgun (WGS) entry which is preliminary data.</text>
</comment>
<dbReference type="SUPFAM" id="SSF53474">
    <property type="entry name" value="alpha/beta-Hydrolases"/>
    <property type="match status" value="1"/>
</dbReference>
<evidence type="ECO:0000259" key="9">
    <source>
        <dbReference type="PROSITE" id="PS51747"/>
    </source>
</evidence>
<dbReference type="Pfam" id="PF00561">
    <property type="entry name" value="Abhydrolase_1"/>
    <property type="match status" value="1"/>
</dbReference>
<dbReference type="InterPro" id="IPR028883">
    <property type="entry name" value="tRNA_aden_deaminase"/>
</dbReference>
<evidence type="ECO:0000256" key="5">
    <source>
        <dbReference type="ARBA" id="ARBA00022801"/>
    </source>
</evidence>